<dbReference type="STRING" id="329726.AM1_3608"/>
<dbReference type="CDD" id="cd03801">
    <property type="entry name" value="GT4_PimA-like"/>
    <property type="match status" value="1"/>
</dbReference>
<dbReference type="PANTHER" id="PTHR45947:SF3">
    <property type="entry name" value="SULFOQUINOVOSYL TRANSFERASE SQD2"/>
    <property type="match status" value="1"/>
</dbReference>
<dbReference type="EMBL" id="CP000828">
    <property type="protein sequence ID" value="ABW28598.1"/>
    <property type="molecule type" value="Genomic_DNA"/>
</dbReference>
<dbReference type="InterPro" id="IPR001296">
    <property type="entry name" value="Glyco_trans_1"/>
</dbReference>
<accession>B0C399</accession>
<dbReference type="Gene3D" id="3.40.50.2000">
    <property type="entry name" value="Glycogen Phosphorylase B"/>
    <property type="match status" value="2"/>
</dbReference>
<dbReference type="GO" id="GO:0016757">
    <property type="term" value="F:glycosyltransferase activity"/>
    <property type="evidence" value="ECO:0007669"/>
    <property type="project" value="InterPro"/>
</dbReference>
<dbReference type="RefSeq" id="WP_012163991.1">
    <property type="nucleotide sequence ID" value="NC_009925.1"/>
</dbReference>
<evidence type="ECO:0000259" key="2">
    <source>
        <dbReference type="Pfam" id="PF13439"/>
    </source>
</evidence>
<dbReference type="InterPro" id="IPR028098">
    <property type="entry name" value="Glyco_trans_4-like_N"/>
</dbReference>
<dbReference type="eggNOG" id="COG0438">
    <property type="taxonomic scope" value="Bacteria"/>
</dbReference>
<reference evidence="3 4" key="1">
    <citation type="journal article" date="2008" name="Proc. Natl. Acad. Sci. U.S.A.">
        <title>Niche adaptation and genome expansion in the chlorophyll d-producing cyanobacterium Acaryochloris marina.</title>
        <authorList>
            <person name="Swingley W.D."/>
            <person name="Chen M."/>
            <person name="Cheung P.C."/>
            <person name="Conrad A.L."/>
            <person name="Dejesa L.C."/>
            <person name="Hao J."/>
            <person name="Honchak B.M."/>
            <person name="Karbach L.E."/>
            <person name="Kurdoglu A."/>
            <person name="Lahiri S."/>
            <person name="Mastrian S.D."/>
            <person name="Miyashita H."/>
            <person name="Page L."/>
            <person name="Ramakrishna P."/>
            <person name="Satoh S."/>
            <person name="Sattley W.M."/>
            <person name="Shimada Y."/>
            <person name="Taylor H.L."/>
            <person name="Tomo T."/>
            <person name="Tsuchiya T."/>
            <person name="Wang Z.T."/>
            <person name="Raymond J."/>
            <person name="Mimuro M."/>
            <person name="Blankenship R.E."/>
            <person name="Touchman J.W."/>
        </authorList>
    </citation>
    <scope>NUCLEOTIDE SEQUENCE [LARGE SCALE GENOMIC DNA]</scope>
    <source>
        <strain evidence="4">MBIC 11017</strain>
    </source>
</reference>
<feature type="domain" description="Glycosyltransferase subfamily 4-like N-terminal" evidence="2">
    <location>
        <begin position="72"/>
        <end position="196"/>
    </location>
</feature>
<dbReference type="Pfam" id="PF00534">
    <property type="entry name" value="Glycos_transf_1"/>
    <property type="match status" value="1"/>
</dbReference>
<dbReference type="Proteomes" id="UP000000268">
    <property type="component" value="Chromosome"/>
</dbReference>
<organism evidence="3 4">
    <name type="scientific">Acaryochloris marina (strain MBIC 11017)</name>
    <dbReference type="NCBI Taxonomy" id="329726"/>
    <lineage>
        <taxon>Bacteria</taxon>
        <taxon>Bacillati</taxon>
        <taxon>Cyanobacteriota</taxon>
        <taxon>Cyanophyceae</taxon>
        <taxon>Acaryochloridales</taxon>
        <taxon>Acaryochloridaceae</taxon>
        <taxon>Acaryochloris</taxon>
    </lineage>
</organism>
<dbReference type="InterPro" id="IPR050194">
    <property type="entry name" value="Glycosyltransferase_grp1"/>
</dbReference>
<keyword evidence="3" id="KW-0808">Transferase</keyword>
<sequence length="397" mass="44947">MKENIAINVNLSTSGSHLGGAAIASEYHSRSMAKYFDIELWRMWDCDEEFDMGPLKIKSFQSRTRFPHLEKFMPRRVRACLLDSNILNNLLSYRPSIVHLHNPIPSFAFENIAKQAANSGIKVVASTHGFFEVMHPNYSLKRYEKWLWQQTVTHPIRRALGYMDAVFALYPDEIKMLQEQGIPKHKIHLIPNGVNPFFLKPPQQEDYVHVQDKFGVNTTKPILLFIGNHTANKGLDTVMRVANQLSSPATIVVGGRLLSPDEPDQWAKALPPKPAIDVVFTDYLTLEEQRAFYHLATLLLFPSVSDTLPLTIIEAMACELPVVAYDVGGISYQLAHESGVVVPKGLFTEYLQTVETLLNDQDRCLYLSDNAKIRQQSIFSWESAANKTLSVYKSLLI</sequence>
<dbReference type="KEGG" id="amr:AM1_3608"/>
<dbReference type="SUPFAM" id="SSF53756">
    <property type="entry name" value="UDP-Glycosyltransferase/glycogen phosphorylase"/>
    <property type="match status" value="1"/>
</dbReference>
<feature type="domain" description="Glycosyl transferase family 1" evidence="1">
    <location>
        <begin position="212"/>
        <end position="372"/>
    </location>
</feature>
<evidence type="ECO:0000313" key="4">
    <source>
        <dbReference type="Proteomes" id="UP000000268"/>
    </source>
</evidence>
<dbReference type="CAZy" id="GT4">
    <property type="family name" value="Glycosyltransferase Family 4"/>
</dbReference>
<proteinExistence type="predicted"/>
<evidence type="ECO:0000313" key="3">
    <source>
        <dbReference type="EMBL" id="ABW28598.1"/>
    </source>
</evidence>
<gene>
    <name evidence="3" type="ordered locus">AM1_3608</name>
</gene>
<dbReference type="HOGENOM" id="CLU_663334_0_0_3"/>
<dbReference type="OrthoDB" id="7847955at2"/>
<keyword evidence="4" id="KW-1185">Reference proteome</keyword>
<protein>
    <submittedName>
        <fullName evidence="3">Glycosyl transferase, group 1</fullName>
    </submittedName>
</protein>
<dbReference type="Pfam" id="PF13439">
    <property type="entry name" value="Glyco_transf_4"/>
    <property type="match status" value="1"/>
</dbReference>
<dbReference type="PANTHER" id="PTHR45947">
    <property type="entry name" value="SULFOQUINOVOSYL TRANSFERASE SQD2"/>
    <property type="match status" value="1"/>
</dbReference>
<name>B0C399_ACAM1</name>
<dbReference type="AlphaFoldDB" id="B0C399"/>
<evidence type="ECO:0000259" key="1">
    <source>
        <dbReference type="Pfam" id="PF00534"/>
    </source>
</evidence>